<reference evidence="4" key="1">
    <citation type="journal article" date="2019" name="Int. J. Syst. Evol. Microbiol.">
        <title>The Global Catalogue of Microorganisms (GCM) 10K type strain sequencing project: providing services to taxonomists for standard genome sequencing and annotation.</title>
        <authorList>
            <consortium name="The Broad Institute Genomics Platform"/>
            <consortium name="The Broad Institute Genome Sequencing Center for Infectious Disease"/>
            <person name="Wu L."/>
            <person name="Ma J."/>
        </authorList>
    </citation>
    <scope>NUCLEOTIDE SEQUENCE [LARGE SCALE GENOMIC DNA]</scope>
    <source>
        <strain evidence="4">CGMCC 4.7152</strain>
    </source>
</reference>
<keyword evidence="4" id="KW-1185">Reference proteome</keyword>
<evidence type="ECO:0000313" key="4">
    <source>
        <dbReference type="Proteomes" id="UP001595912"/>
    </source>
</evidence>
<dbReference type="CDD" id="cd18808">
    <property type="entry name" value="SF1_C_Upf1"/>
    <property type="match status" value="1"/>
</dbReference>
<sequence length="1239" mass="137803">MSTETAGRLVGHFLCGETAEFGPFSALDEDEPVELEELLAGRLYRARMLDRNEQSVDVELFLGIEEMGGLLWEQDVRALLRMSASPHPALPEVLDGGYLTHEQTMAANVPGGMAFVASRGGLRCAGPKDVDYFRAHPADAVRQFRSLAEGLAELHFLGITHRGLSPESIAVFDGPRMRLARFELSSLIADLFRTALDGAADPDELRRMFGRQLLYAPVERVAYLYGGDSNLMESEKSDVYSLAAIAYEWFVGPLPADRLSVPPPGTAAASAAEVRAGYTAFAQHLRDTADGCTDTPAELAAILARMLHPDGDVRPSAHEVVGLITAGYDRIMLDIEGPPAMRKHLMIYMPAESAETIFRWGLVEHDPRTDEGRAELAAFIASDVRGAFMTASPNGAVPFIRGHDPTSLQESRQVVLGNQLAWFCDYYRPRDEHGHLETPTEQALLIKYVVQKSVPTIEKKLRELDWSSARRLPELDLRAIDIDREVLARRIARAPSWRNLVDATRPVDTESPQELGFREAVDWLLGFQEVELDARVYPFVLAEAERSEALVRYDPERDQRRIVSSPIFVKYAATPALRPEFGSFFAGLENEEDSVDVEILEDRNGRPGRQRVTAAQVVRREGQDRLLLRTNRGEPPIPASGWLRPAGDRGSQLSLDRQRSARNDLYRAKHLQGHLRTPRTIRTFEWRWRDAGRELKGSGGEVVREMLVCEPFAAVQGPPGTGKTRVAATAIGAYLERFPAARILVSAQSNFALDNLAIRVLKQIGEMDDDGRLVRHEDADNRLRPVALRITGRGADSQARVDPAVQKWQRLEGAVRLAAQVRARVERRLAATHDPLPPLLGEVLDRWSRMLGGKQESVVPELADRLHRGANLVFATCAASTPELLFPASEAMFDWVIVEEAAKAWPTELAIPLLRGRRWTLIGDHFQLPAHRRDDLKRFLDACAADPSPRMAQITPDRVAEYMRVFDLFGGLFAGQPDPRKPLRRMSVQFRMREPIGDLVSRVFYPELPERRLDDGLPVGGLDTHIEEDPALRIPLVYLNRPRDLNAQSLVWLDTAGITSCHDEPHWSNPGEAAVVQRLLEDLDPFPRPNRDGYGPSPLAVLTPYREQLSLLQRNGSVRPYLSTIHAFQGREADIVIVSLVRDTPRGGTAGPRAVSAGLGHLAQRQLVNVLFSRARRLLVIVGRFEHFASITGPKGVWTDVCRAVELNGVTVKALQLYGDLPGLAAPAELGEDEWAVRS</sequence>
<comment type="caution">
    <text evidence="3">The sequence shown here is derived from an EMBL/GenBank/DDBJ whole genome shotgun (WGS) entry which is preliminary data.</text>
</comment>
<dbReference type="InterPro" id="IPR045055">
    <property type="entry name" value="DNA2/NAM7-like"/>
</dbReference>
<proteinExistence type="predicted"/>
<dbReference type="Proteomes" id="UP001595912">
    <property type="component" value="Unassembled WGS sequence"/>
</dbReference>
<evidence type="ECO:0000313" key="3">
    <source>
        <dbReference type="EMBL" id="MFC4998854.1"/>
    </source>
</evidence>
<dbReference type="Pfam" id="PF13086">
    <property type="entry name" value="AAA_11"/>
    <property type="match status" value="1"/>
</dbReference>
<dbReference type="RefSeq" id="WP_380115106.1">
    <property type="nucleotide sequence ID" value="NZ_JBHSIU010000013.1"/>
</dbReference>
<dbReference type="PROSITE" id="PS50011">
    <property type="entry name" value="PROTEIN_KINASE_DOM"/>
    <property type="match status" value="1"/>
</dbReference>
<dbReference type="PANTHER" id="PTHR10887">
    <property type="entry name" value="DNA2/NAM7 HELICASE FAMILY"/>
    <property type="match status" value="1"/>
</dbReference>
<feature type="region of interest" description="Disordered" evidence="1">
    <location>
        <begin position="630"/>
        <end position="652"/>
    </location>
</feature>
<dbReference type="PANTHER" id="PTHR10887:SF495">
    <property type="entry name" value="HELICASE SENATAXIN ISOFORM X1-RELATED"/>
    <property type="match status" value="1"/>
</dbReference>
<accession>A0ABV9VT46</accession>
<dbReference type="Pfam" id="PF13087">
    <property type="entry name" value="AAA_12"/>
    <property type="match status" value="1"/>
</dbReference>
<dbReference type="Gene3D" id="1.10.510.10">
    <property type="entry name" value="Transferase(Phosphotransferase) domain 1"/>
    <property type="match status" value="1"/>
</dbReference>
<dbReference type="SUPFAM" id="SSF56112">
    <property type="entry name" value="Protein kinase-like (PK-like)"/>
    <property type="match status" value="1"/>
</dbReference>
<gene>
    <name evidence="3" type="ORF">ACFPIJ_13535</name>
</gene>
<dbReference type="InterPro" id="IPR041677">
    <property type="entry name" value="DNA2/NAM7_AAA_11"/>
</dbReference>
<dbReference type="InterPro" id="IPR000719">
    <property type="entry name" value="Prot_kinase_dom"/>
</dbReference>
<dbReference type="InterPro" id="IPR011009">
    <property type="entry name" value="Kinase-like_dom_sf"/>
</dbReference>
<dbReference type="InterPro" id="IPR041679">
    <property type="entry name" value="DNA2/NAM7-like_C"/>
</dbReference>
<name>A0ABV9VT46_9ACTN</name>
<dbReference type="InterPro" id="IPR027417">
    <property type="entry name" value="P-loop_NTPase"/>
</dbReference>
<organism evidence="3 4">
    <name type="scientific">Dactylosporangium cerinum</name>
    <dbReference type="NCBI Taxonomy" id="1434730"/>
    <lineage>
        <taxon>Bacteria</taxon>
        <taxon>Bacillati</taxon>
        <taxon>Actinomycetota</taxon>
        <taxon>Actinomycetes</taxon>
        <taxon>Micromonosporales</taxon>
        <taxon>Micromonosporaceae</taxon>
        <taxon>Dactylosporangium</taxon>
    </lineage>
</organism>
<dbReference type="InterPro" id="IPR047187">
    <property type="entry name" value="SF1_C_Upf1"/>
</dbReference>
<dbReference type="SUPFAM" id="SSF52540">
    <property type="entry name" value="P-loop containing nucleoside triphosphate hydrolases"/>
    <property type="match status" value="1"/>
</dbReference>
<evidence type="ECO:0000259" key="2">
    <source>
        <dbReference type="PROSITE" id="PS50011"/>
    </source>
</evidence>
<evidence type="ECO:0000256" key="1">
    <source>
        <dbReference type="SAM" id="MobiDB-lite"/>
    </source>
</evidence>
<feature type="domain" description="Protein kinase" evidence="2">
    <location>
        <begin position="13"/>
        <end position="331"/>
    </location>
</feature>
<dbReference type="EMBL" id="JBHSIU010000013">
    <property type="protein sequence ID" value="MFC4998854.1"/>
    <property type="molecule type" value="Genomic_DNA"/>
</dbReference>
<protein>
    <submittedName>
        <fullName evidence="3">AAA domain-containing protein</fullName>
    </submittedName>
</protein>
<dbReference type="Gene3D" id="3.40.50.300">
    <property type="entry name" value="P-loop containing nucleotide triphosphate hydrolases"/>
    <property type="match status" value="2"/>
</dbReference>